<keyword evidence="11" id="KW-1185">Reference proteome</keyword>
<keyword evidence="2 9" id="KW-0812">Transmembrane</keyword>
<evidence type="ECO:0000256" key="6">
    <source>
        <dbReference type="ARBA" id="ARBA00023180"/>
    </source>
</evidence>
<dbReference type="Proteomes" id="UP000694414">
    <property type="component" value="Unplaced"/>
</dbReference>
<dbReference type="Ensembl" id="ENSPSMT00000028442.1">
    <property type="protein sequence ID" value="ENSPSMP00000024516.1"/>
    <property type="gene ID" value="ENSPSMG00000017284.1"/>
</dbReference>
<evidence type="ECO:0000256" key="3">
    <source>
        <dbReference type="ARBA" id="ARBA00022981"/>
    </source>
</evidence>
<evidence type="ECO:0000313" key="11">
    <source>
        <dbReference type="Proteomes" id="UP000694414"/>
    </source>
</evidence>
<protein>
    <recommendedName>
        <fullName evidence="7">Glycophorin-A</fullName>
    </recommendedName>
</protein>
<evidence type="ECO:0000256" key="5">
    <source>
        <dbReference type="ARBA" id="ARBA00023136"/>
    </source>
</evidence>
<evidence type="ECO:0000256" key="4">
    <source>
        <dbReference type="ARBA" id="ARBA00022989"/>
    </source>
</evidence>
<dbReference type="PANTHER" id="PTHR13813:SF3">
    <property type="entry name" value="GLYCOPHORIN-A"/>
    <property type="match status" value="1"/>
</dbReference>
<accession>A0A8C9A3T4</accession>
<reference evidence="10" key="2">
    <citation type="submission" date="2025-09" db="UniProtKB">
        <authorList>
            <consortium name="Ensembl"/>
        </authorList>
    </citation>
    <scope>IDENTIFICATION</scope>
</reference>
<evidence type="ECO:0000256" key="1">
    <source>
        <dbReference type="ARBA" id="ARBA00004167"/>
    </source>
</evidence>
<dbReference type="GO" id="GO:0005886">
    <property type="term" value="C:plasma membrane"/>
    <property type="evidence" value="ECO:0007669"/>
    <property type="project" value="TreeGrafter"/>
</dbReference>
<proteinExistence type="predicted"/>
<dbReference type="PANTHER" id="PTHR13813">
    <property type="entry name" value="GLYCOPHORIN"/>
    <property type="match status" value="1"/>
</dbReference>
<dbReference type="GeneTree" id="ENSGT00550000075214"/>
<feature type="region of interest" description="Disordered" evidence="8">
    <location>
        <begin position="84"/>
        <end position="113"/>
    </location>
</feature>
<evidence type="ECO:0000256" key="7">
    <source>
        <dbReference type="ARBA" id="ARBA00039521"/>
    </source>
</evidence>
<keyword evidence="4 9" id="KW-1133">Transmembrane helix</keyword>
<feature type="transmembrane region" description="Helical" evidence="9">
    <location>
        <begin position="54"/>
        <end position="73"/>
    </location>
</feature>
<dbReference type="Pfam" id="PF01102">
    <property type="entry name" value="Glycophorin_A"/>
    <property type="match status" value="1"/>
</dbReference>
<reference evidence="10" key="1">
    <citation type="submission" date="2025-08" db="UniProtKB">
        <authorList>
            <consortium name="Ensembl"/>
        </authorList>
    </citation>
    <scope>IDENTIFICATION</scope>
</reference>
<sequence>MYEKIIIALLLSGGPASIATSMKTTESPVPTNQTFPKGIREQRKQIDHLFSEPVIIGIILSVIAVIDGTILLISSCICRLRKRNPSAAQPSPTHDTGVPLSSVETENPERSDE</sequence>
<organism evidence="10 11">
    <name type="scientific">Prolemur simus</name>
    <name type="common">Greater bamboo lemur</name>
    <name type="synonym">Hapalemur simus</name>
    <dbReference type="NCBI Taxonomy" id="1328070"/>
    <lineage>
        <taxon>Eukaryota</taxon>
        <taxon>Metazoa</taxon>
        <taxon>Chordata</taxon>
        <taxon>Craniata</taxon>
        <taxon>Vertebrata</taxon>
        <taxon>Euteleostomi</taxon>
        <taxon>Mammalia</taxon>
        <taxon>Eutheria</taxon>
        <taxon>Euarchontoglires</taxon>
        <taxon>Primates</taxon>
        <taxon>Strepsirrhini</taxon>
        <taxon>Lemuriformes</taxon>
        <taxon>Lemuridae</taxon>
        <taxon>Prolemur</taxon>
    </lineage>
</organism>
<dbReference type="InterPro" id="IPR049535">
    <property type="entry name" value="GYPA_B"/>
</dbReference>
<keyword evidence="5 9" id="KW-0472">Membrane</keyword>
<comment type="subcellular location">
    <subcellularLocation>
        <location evidence="1">Membrane</location>
        <topology evidence="1">Single-pass membrane protein</topology>
    </subcellularLocation>
</comment>
<evidence type="ECO:0000256" key="9">
    <source>
        <dbReference type="SAM" id="Phobius"/>
    </source>
</evidence>
<dbReference type="AlphaFoldDB" id="A0A8C9A3T4"/>
<keyword evidence="3" id="KW-0730">Sialic acid</keyword>
<dbReference type="InterPro" id="IPR001195">
    <property type="entry name" value="Glycophorin"/>
</dbReference>
<name>A0A8C9A3T4_PROSS</name>
<evidence type="ECO:0000256" key="8">
    <source>
        <dbReference type="SAM" id="MobiDB-lite"/>
    </source>
</evidence>
<dbReference type="Gene3D" id="1.20.5.70">
    <property type="match status" value="1"/>
</dbReference>
<keyword evidence="6" id="KW-0325">Glycoprotein</keyword>
<evidence type="ECO:0000313" key="10">
    <source>
        <dbReference type="Ensembl" id="ENSPSMP00000024516.1"/>
    </source>
</evidence>
<evidence type="ECO:0000256" key="2">
    <source>
        <dbReference type="ARBA" id="ARBA00022692"/>
    </source>
</evidence>